<dbReference type="STRING" id="1817821.A2717_00915"/>
<protein>
    <recommendedName>
        <fullName evidence="3">Type 4 fimbrial biogenesis protein PilX N-terminal domain-containing protein</fullName>
    </recommendedName>
</protein>
<evidence type="ECO:0008006" key="3">
    <source>
        <dbReference type="Google" id="ProtNLM"/>
    </source>
</evidence>
<proteinExistence type="predicted"/>
<comment type="caution">
    <text evidence="1">The sequence shown here is derived from an EMBL/GenBank/DDBJ whole genome shotgun (WGS) entry which is preliminary data.</text>
</comment>
<dbReference type="AlphaFoldDB" id="A0A1F5N909"/>
<dbReference type="Proteomes" id="UP000177610">
    <property type="component" value="Unassembled WGS sequence"/>
</dbReference>
<sequence>MTNQRGVTLLLSILILSAMSLVAAAVSTFVVREIRSSRATLLTEPGYAAAEAGIEQGLWTLKRDDISAVTACKTNPPLVAYNAVSEVTYCKSFGGGTFDITVQPIDILLYNPDDPNGDIDLLDGAGVTYYNNVDVLNTGPVSIRVEILRLDDTPVASALIAPGDPVVPFPIAAVAVGREGRLIVRLSTLGGAAVSTAFVDTNEGLPDIVSISSLGCNTKLTTTSCAVDTGSEIFNRKIEVNLGN</sequence>
<name>A0A1F5N909_9BACT</name>
<accession>A0A1F5N909</accession>
<dbReference type="EMBL" id="MFEH01000002">
    <property type="protein sequence ID" value="OGE74078.1"/>
    <property type="molecule type" value="Genomic_DNA"/>
</dbReference>
<gene>
    <name evidence="1" type="ORF">A2717_00915</name>
</gene>
<organism evidence="1 2">
    <name type="scientific">Candidatus Doudnabacteria bacterium RIFCSPHIGHO2_01_FULL_41_86</name>
    <dbReference type="NCBI Taxonomy" id="1817821"/>
    <lineage>
        <taxon>Bacteria</taxon>
        <taxon>Candidatus Doudnaibacteriota</taxon>
    </lineage>
</organism>
<reference evidence="1 2" key="1">
    <citation type="journal article" date="2016" name="Nat. Commun.">
        <title>Thousands of microbial genomes shed light on interconnected biogeochemical processes in an aquifer system.</title>
        <authorList>
            <person name="Anantharaman K."/>
            <person name="Brown C.T."/>
            <person name="Hug L.A."/>
            <person name="Sharon I."/>
            <person name="Castelle C.J."/>
            <person name="Probst A.J."/>
            <person name="Thomas B.C."/>
            <person name="Singh A."/>
            <person name="Wilkins M.J."/>
            <person name="Karaoz U."/>
            <person name="Brodie E.L."/>
            <person name="Williams K.H."/>
            <person name="Hubbard S.S."/>
            <person name="Banfield J.F."/>
        </authorList>
    </citation>
    <scope>NUCLEOTIDE SEQUENCE [LARGE SCALE GENOMIC DNA]</scope>
</reference>
<evidence type="ECO:0000313" key="1">
    <source>
        <dbReference type="EMBL" id="OGE74078.1"/>
    </source>
</evidence>
<evidence type="ECO:0000313" key="2">
    <source>
        <dbReference type="Proteomes" id="UP000177610"/>
    </source>
</evidence>